<proteinExistence type="predicted"/>
<dbReference type="eggNOG" id="KOG4257">
    <property type="taxonomic scope" value="Eukaryota"/>
</dbReference>
<dbReference type="Gene3D" id="1.10.510.10">
    <property type="entry name" value="Transferase(Phosphotransferase) domain 1"/>
    <property type="match status" value="1"/>
</dbReference>
<dbReference type="GO" id="GO:0005886">
    <property type="term" value="C:plasma membrane"/>
    <property type="evidence" value="ECO:0007669"/>
    <property type="project" value="TreeGrafter"/>
</dbReference>
<dbReference type="RefSeq" id="XP_014148456.1">
    <property type="nucleotide sequence ID" value="XM_014292981.1"/>
</dbReference>
<dbReference type="InterPro" id="IPR001245">
    <property type="entry name" value="Ser-Thr/Tyr_kinase_cat_dom"/>
</dbReference>
<evidence type="ECO:0000313" key="5">
    <source>
        <dbReference type="EMBL" id="KNC74554.1"/>
    </source>
</evidence>
<keyword evidence="3" id="KW-0547">Nucleotide-binding</keyword>
<protein>
    <recommendedName>
        <fullName evidence="4">Protein kinase domain-containing protein</fullName>
    </recommendedName>
</protein>
<dbReference type="InterPro" id="IPR050122">
    <property type="entry name" value="RTK"/>
</dbReference>
<dbReference type="SMART" id="SM00219">
    <property type="entry name" value="TyrKc"/>
    <property type="match status" value="1"/>
</dbReference>
<accession>A0A0L0FCS2</accession>
<reference evidence="5 6" key="1">
    <citation type="submission" date="2011-02" db="EMBL/GenBank/DDBJ databases">
        <title>The Genome Sequence of Sphaeroforma arctica JP610.</title>
        <authorList>
            <consortium name="The Broad Institute Genome Sequencing Platform"/>
            <person name="Russ C."/>
            <person name="Cuomo C."/>
            <person name="Young S.K."/>
            <person name="Zeng Q."/>
            <person name="Gargeya S."/>
            <person name="Alvarado L."/>
            <person name="Berlin A."/>
            <person name="Chapman S.B."/>
            <person name="Chen Z."/>
            <person name="Freedman E."/>
            <person name="Gellesch M."/>
            <person name="Goldberg J."/>
            <person name="Griggs A."/>
            <person name="Gujja S."/>
            <person name="Heilman E."/>
            <person name="Heiman D."/>
            <person name="Howarth C."/>
            <person name="Mehta T."/>
            <person name="Neiman D."/>
            <person name="Pearson M."/>
            <person name="Roberts A."/>
            <person name="Saif S."/>
            <person name="Shea T."/>
            <person name="Shenoy N."/>
            <person name="Sisk P."/>
            <person name="Stolte C."/>
            <person name="Sykes S."/>
            <person name="White J."/>
            <person name="Yandava C."/>
            <person name="Burger G."/>
            <person name="Gray M.W."/>
            <person name="Holland P.W.H."/>
            <person name="King N."/>
            <person name="Lang F.B.F."/>
            <person name="Roger A.J."/>
            <person name="Ruiz-Trillo I."/>
            <person name="Haas B."/>
            <person name="Nusbaum C."/>
            <person name="Birren B."/>
        </authorList>
    </citation>
    <scope>NUCLEOTIDE SEQUENCE [LARGE SCALE GENOMIC DNA]</scope>
    <source>
        <strain evidence="5 6">JP610</strain>
    </source>
</reference>
<dbReference type="Pfam" id="PF07714">
    <property type="entry name" value="PK_Tyr_Ser-Thr"/>
    <property type="match status" value="1"/>
</dbReference>
<dbReference type="GO" id="GO:0043235">
    <property type="term" value="C:receptor complex"/>
    <property type="evidence" value="ECO:0007669"/>
    <property type="project" value="TreeGrafter"/>
</dbReference>
<keyword evidence="6" id="KW-1185">Reference proteome</keyword>
<dbReference type="SUPFAM" id="SSF56112">
    <property type="entry name" value="Protein kinase-like (PK-like)"/>
    <property type="match status" value="1"/>
</dbReference>
<organism evidence="5 6">
    <name type="scientific">Sphaeroforma arctica JP610</name>
    <dbReference type="NCBI Taxonomy" id="667725"/>
    <lineage>
        <taxon>Eukaryota</taxon>
        <taxon>Ichthyosporea</taxon>
        <taxon>Ichthyophonida</taxon>
        <taxon>Sphaeroforma</taxon>
    </lineage>
</organism>
<name>A0A0L0FCS2_9EUKA</name>
<evidence type="ECO:0000313" key="6">
    <source>
        <dbReference type="Proteomes" id="UP000054560"/>
    </source>
</evidence>
<dbReference type="InterPro" id="IPR011009">
    <property type="entry name" value="Kinase-like_dom_sf"/>
</dbReference>
<evidence type="ECO:0000256" key="2">
    <source>
        <dbReference type="ARBA" id="ARBA00051243"/>
    </source>
</evidence>
<evidence type="ECO:0000256" key="1">
    <source>
        <dbReference type="ARBA" id="ARBA00004167"/>
    </source>
</evidence>
<keyword evidence="3" id="KW-0067">ATP-binding</keyword>
<dbReference type="InterPro" id="IPR017441">
    <property type="entry name" value="Protein_kinase_ATP_BS"/>
</dbReference>
<comment type="subcellular location">
    <subcellularLocation>
        <location evidence="1">Membrane</location>
        <topology evidence="1">Single-pass membrane protein</topology>
    </subcellularLocation>
</comment>
<dbReference type="Proteomes" id="UP000054560">
    <property type="component" value="Unassembled WGS sequence"/>
</dbReference>
<feature type="binding site" evidence="3">
    <location>
        <position position="40"/>
    </location>
    <ligand>
        <name>ATP</name>
        <dbReference type="ChEBI" id="CHEBI:30616"/>
    </ligand>
</feature>
<dbReference type="GO" id="GO:0005524">
    <property type="term" value="F:ATP binding"/>
    <property type="evidence" value="ECO:0007669"/>
    <property type="project" value="UniProtKB-UniRule"/>
</dbReference>
<dbReference type="InterPro" id="IPR008266">
    <property type="entry name" value="Tyr_kinase_AS"/>
</dbReference>
<evidence type="ECO:0000259" key="4">
    <source>
        <dbReference type="PROSITE" id="PS50011"/>
    </source>
</evidence>
<gene>
    <name evidence="5" type="ORF">SARC_12904</name>
</gene>
<feature type="domain" description="Protein kinase" evidence="4">
    <location>
        <begin position="9"/>
        <end position="155"/>
    </location>
</feature>
<dbReference type="PROSITE" id="PS50011">
    <property type="entry name" value="PROTEIN_KINASE_DOM"/>
    <property type="match status" value="1"/>
</dbReference>
<dbReference type="GO" id="GO:0004714">
    <property type="term" value="F:transmembrane receptor protein tyrosine kinase activity"/>
    <property type="evidence" value="ECO:0007669"/>
    <property type="project" value="UniProtKB-EC"/>
</dbReference>
<comment type="catalytic activity">
    <reaction evidence="2">
        <text>L-tyrosyl-[protein] + ATP = O-phospho-L-tyrosyl-[protein] + ADP + H(+)</text>
        <dbReference type="Rhea" id="RHEA:10596"/>
        <dbReference type="Rhea" id="RHEA-COMP:10136"/>
        <dbReference type="Rhea" id="RHEA-COMP:20101"/>
        <dbReference type="ChEBI" id="CHEBI:15378"/>
        <dbReference type="ChEBI" id="CHEBI:30616"/>
        <dbReference type="ChEBI" id="CHEBI:46858"/>
        <dbReference type="ChEBI" id="CHEBI:61978"/>
        <dbReference type="ChEBI" id="CHEBI:456216"/>
        <dbReference type="EC" id="2.7.10.1"/>
    </reaction>
</comment>
<dbReference type="OrthoDB" id="4062651at2759"/>
<sequence>KAEIHSDTFTVLEVIGAGNFGTVHKGVIFYDNQSTVCAIKVQRSYFHAVTGTGKSGDEFSRESALMRLLTHPNVVRSFGMCTEDSANLYLLMEYCDMGDLRTHLLALEESMPLRIKQLLMTQVAAGLQYLHSLKIVHRDVAARNILLQTPTAHNT</sequence>
<dbReference type="InterPro" id="IPR020635">
    <property type="entry name" value="Tyr_kinase_cat_dom"/>
</dbReference>
<dbReference type="PROSITE" id="PS00107">
    <property type="entry name" value="PROTEIN_KINASE_ATP"/>
    <property type="match status" value="1"/>
</dbReference>
<dbReference type="PANTHER" id="PTHR24416:SF611">
    <property type="entry name" value="TYROSINE-PROTEIN KINASE TRANSMEMBRANE RECEPTOR ROR"/>
    <property type="match status" value="1"/>
</dbReference>
<dbReference type="PANTHER" id="PTHR24416">
    <property type="entry name" value="TYROSINE-PROTEIN KINASE RECEPTOR"/>
    <property type="match status" value="1"/>
</dbReference>
<dbReference type="GO" id="GO:0007169">
    <property type="term" value="P:cell surface receptor protein tyrosine kinase signaling pathway"/>
    <property type="evidence" value="ECO:0007669"/>
    <property type="project" value="TreeGrafter"/>
</dbReference>
<feature type="non-terminal residue" evidence="5">
    <location>
        <position position="1"/>
    </location>
</feature>
<dbReference type="STRING" id="667725.A0A0L0FCS2"/>
<dbReference type="InterPro" id="IPR000719">
    <property type="entry name" value="Prot_kinase_dom"/>
</dbReference>
<evidence type="ECO:0000256" key="3">
    <source>
        <dbReference type="PROSITE-ProRule" id="PRU10141"/>
    </source>
</evidence>
<dbReference type="GeneID" id="25913408"/>
<dbReference type="PROSITE" id="PS00109">
    <property type="entry name" value="PROTEIN_KINASE_TYR"/>
    <property type="match status" value="1"/>
</dbReference>
<dbReference type="AlphaFoldDB" id="A0A0L0FCS2"/>
<dbReference type="EMBL" id="KQ244291">
    <property type="protein sequence ID" value="KNC74554.1"/>
    <property type="molecule type" value="Genomic_DNA"/>
</dbReference>